<reference evidence="1 2" key="1">
    <citation type="journal article" date="2018" name="Evol. Lett.">
        <title>Horizontal gene cluster transfer increased hallucinogenic mushroom diversity.</title>
        <authorList>
            <person name="Reynolds H.T."/>
            <person name="Vijayakumar V."/>
            <person name="Gluck-Thaler E."/>
            <person name="Korotkin H.B."/>
            <person name="Matheny P.B."/>
            <person name="Slot J.C."/>
        </authorList>
    </citation>
    <scope>NUCLEOTIDE SEQUENCE [LARGE SCALE GENOMIC DNA]</scope>
    <source>
        <strain evidence="1 2">2631</strain>
    </source>
</reference>
<evidence type="ECO:0000313" key="1">
    <source>
        <dbReference type="EMBL" id="PPQ76488.1"/>
    </source>
</evidence>
<feature type="non-terminal residue" evidence="1">
    <location>
        <position position="1"/>
    </location>
</feature>
<proteinExistence type="predicted"/>
<gene>
    <name evidence="1" type="ORF">CVT25_012622</name>
</gene>
<accession>A0A409WDA1</accession>
<sequence length="76" mass="8333">ANNDTTTTRSPNYSNLTPCLDLENIRLIIIDAFPGEMAALRQADFIIGVSESSHLNSGRTQLLMNLCVTLIQVLGR</sequence>
<dbReference type="AlphaFoldDB" id="A0A409WDA1"/>
<dbReference type="InParanoid" id="A0A409WDA1"/>
<keyword evidence="2" id="KW-1185">Reference proteome</keyword>
<comment type="caution">
    <text evidence="1">The sequence shown here is derived from an EMBL/GenBank/DDBJ whole genome shotgun (WGS) entry which is preliminary data.</text>
</comment>
<dbReference type="Proteomes" id="UP000283269">
    <property type="component" value="Unassembled WGS sequence"/>
</dbReference>
<name>A0A409WDA1_PSICY</name>
<dbReference type="EMBL" id="NHYD01003504">
    <property type="protein sequence ID" value="PPQ76488.1"/>
    <property type="molecule type" value="Genomic_DNA"/>
</dbReference>
<evidence type="ECO:0000313" key="2">
    <source>
        <dbReference type="Proteomes" id="UP000283269"/>
    </source>
</evidence>
<organism evidence="1 2">
    <name type="scientific">Psilocybe cyanescens</name>
    <dbReference type="NCBI Taxonomy" id="93625"/>
    <lineage>
        <taxon>Eukaryota</taxon>
        <taxon>Fungi</taxon>
        <taxon>Dikarya</taxon>
        <taxon>Basidiomycota</taxon>
        <taxon>Agaricomycotina</taxon>
        <taxon>Agaricomycetes</taxon>
        <taxon>Agaricomycetidae</taxon>
        <taxon>Agaricales</taxon>
        <taxon>Agaricineae</taxon>
        <taxon>Strophariaceae</taxon>
        <taxon>Psilocybe</taxon>
    </lineage>
</organism>
<protein>
    <submittedName>
        <fullName evidence="1">Uncharacterized protein</fullName>
    </submittedName>
</protein>